<dbReference type="SUPFAM" id="SSF75169">
    <property type="entry name" value="DsrEFH-like"/>
    <property type="match status" value="1"/>
</dbReference>
<dbReference type="Gene3D" id="3.40.1260.10">
    <property type="entry name" value="DsrEFH-like"/>
    <property type="match status" value="1"/>
</dbReference>
<name>X1LMY8_9ZZZZ</name>
<protein>
    <submittedName>
        <fullName evidence="1">Uncharacterized protein</fullName>
    </submittedName>
</protein>
<accession>X1LMY8</accession>
<dbReference type="EMBL" id="BARV01008431">
    <property type="protein sequence ID" value="GAI03770.1"/>
    <property type="molecule type" value="Genomic_DNA"/>
</dbReference>
<gene>
    <name evidence="1" type="ORF">S06H3_16954</name>
</gene>
<sequence length="122" mass="12932">MSENNGPMVIICNSDSAGVMPTFIMGASGVGIGEDVILFFCPGGSQVLLKGELEKFQGKKGLPDPVDLFNTILDEGGKIILCELALEAKGIKVEDLRDDRIEIMNAPSFLLEAQGAGITLSF</sequence>
<dbReference type="InterPro" id="IPR027396">
    <property type="entry name" value="DsrEFH-like"/>
</dbReference>
<comment type="caution">
    <text evidence="1">The sequence shown here is derived from an EMBL/GenBank/DDBJ whole genome shotgun (WGS) entry which is preliminary data.</text>
</comment>
<proteinExistence type="predicted"/>
<organism evidence="1">
    <name type="scientific">marine sediment metagenome</name>
    <dbReference type="NCBI Taxonomy" id="412755"/>
    <lineage>
        <taxon>unclassified sequences</taxon>
        <taxon>metagenomes</taxon>
        <taxon>ecological metagenomes</taxon>
    </lineage>
</organism>
<reference evidence="1" key="1">
    <citation type="journal article" date="2014" name="Front. Microbiol.">
        <title>High frequency of phylogenetically diverse reductive dehalogenase-homologous genes in deep subseafloor sedimentary metagenomes.</title>
        <authorList>
            <person name="Kawai M."/>
            <person name="Futagami T."/>
            <person name="Toyoda A."/>
            <person name="Takaki Y."/>
            <person name="Nishi S."/>
            <person name="Hori S."/>
            <person name="Arai W."/>
            <person name="Tsubouchi T."/>
            <person name="Morono Y."/>
            <person name="Uchiyama I."/>
            <person name="Ito T."/>
            <person name="Fujiyama A."/>
            <person name="Inagaki F."/>
            <person name="Takami H."/>
        </authorList>
    </citation>
    <scope>NUCLEOTIDE SEQUENCE</scope>
    <source>
        <strain evidence="1">Expedition CK06-06</strain>
    </source>
</reference>
<evidence type="ECO:0000313" key="1">
    <source>
        <dbReference type="EMBL" id="GAI03770.1"/>
    </source>
</evidence>
<dbReference type="AlphaFoldDB" id="X1LMY8"/>